<feature type="domain" description="GFO/IDH/MocA-like oxidoreductase" evidence="4">
    <location>
        <begin position="132"/>
        <end position="245"/>
    </location>
</feature>
<dbReference type="AlphaFoldDB" id="A0AAW7JGF6"/>
<sequence length="329" mass="36882">MKKYKIGILGAGSIARAMAWTAGQMENTVAYAVASRSMDKARAFAENHNVERAYGSYEEMLDDPEVDLVYIATPHSHHYEHARMCIERGKPVLCEKAFTANLRQAEALLRLAHERKVFITEAIWTRYMPFTKTINAMVNDGTIGTPMTLTAHLSYPITHKERIRRPELAGGALLDIGLYNINFALMAFGTDISEISSAVIKSDEGMDFQDSITFKYADGKMAALQCNVFCAGDRQGIVCGDKGYFIVDNINNPQRTDIYSADHKLVRTVSCPPQITGYEYEVQACIDALEHGRLECEDMPHSETLRVMGLLDSLRMEWGVRYPMDDAEV</sequence>
<evidence type="ECO:0000313" key="5">
    <source>
        <dbReference type="EMBL" id="MDN0022364.1"/>
    </source>
</evidence>
<reference evidence="6" key="2">
    <citation type="submission" date="2023-08" db="EMBL/GenBank/DDBJ databases">
        <title>Identification and characterization of horizontal gene transfer across gut microbiota members of farm animals based on homology search.</title>
        <authorList>
            <person name="Schwarzerova J."/>
            <person name="Nykrynova M."/>
            <person name="Jureckova K."/>
            <person name="Cejkova D."/>
            <person name="Rychlik I."/>
        </authorList>
    </citation>
    <scope>NUCLEOTIDE SEQUENCE</scope>
    <source>
        <strain evidence="6">ET15</strain>
        <strain evidence="5">ET37</strain>
    </source>
</reference>
<comment type="caution">
    <text evidence="6">The sequence shown here is derived from an EMBL/GenBank/DDBJ whole genome shotgun (WGS) entry which is preliminary data.</text>
</comment>
<dbReference type="EMBL" id="JAUEIE010000003">
    <property type="protein sequence ID" value="MDN0022364.1"/>
    <property type="molecule type" value="Genomic_DNA"/>
</dbReference>
<dbReference type="RefSeq" id="WP_289824935.1">
    <property type="nucleotide sequence ID" value="NZ_JAUEIE010000003.1"/>
</dbReference>
<dbReference type="Gene3D" id="3.30.360.10">
    <property type="entry name" value="Dihydrodipicolinate Reductase, domain 2"/>
    <property type="match status" value="1"/>
</dbReference>
<dbReference type="SUPFAM" id="SSF51735">
    <property type="entry name" value="NAD(P)-binding Rossmann-fold domains"/>
    <property type="match status" value="1"/>
</dbReference>
<accession>A0AAW7JGF6</accession>
<dbReference type="PANTHER" id="PTHR22604">
    <property type="entry name" value="OXIDOREDUCTASES"/>
    <property type="match status" value="1"/>
</dbReference>
<keyword evidence="7" id="KW-1185">Reference proteome</keyword>
<gene>
    <name evidence="5" type="ORF">QVN81_04915</name>
    <name evidence="6" type="ORF">QVN84_05450</name>
</gene>
<dbReference type="InterPro" id="IPR055170">
    <property type="entry name" value="GFO_IDH_MocA-like_dom"/>
</dbReference>
<dbReference type="PANTHER" id="PTHR22604:SF105">
    <property type="entry name" value="TRANS-1,2-DIHYDROBENZENE-1,2-DIOL DEHYDROGENASE"/>
    <property type="match status" value="1"/>
</dbReference>
<comment type="similarity">
    <text evidence="1">Belongs to the Gfo/Idh/MocA family.</text>
</comment>
<dbReference type="GO" id="GO:0016491">
    <property type="term" value="F:oxidoreductase activity"/>
    <property type="evidence" value="ECO:0007669"/>
    <property type="project" value="UniProtKB-KW"/>
</dbReference>
<dbReference type="Gene3D" id="3.40.50.720">
    <property type="entry name" value="NAD(P)-binding Rossmann-like Domain"/>
    <property type="match status" value="1"/>
</dbReference>
<name>A0AAW7JGF6_9BACT</name>
<dbReference type="Pfam" id="PF22725">
    <property type="entry name" value="GFO_IDH_MocA_C3"/>
    <property type="match status" value="1"/>
</dbReference>
<dbReference type="Proteomes" id="UP001168478">
    <property type="component" value="Unassembled WGS sequence"/>
</dbReference>
<dbReference type="InterPro" id="IPR000683">
    <property type="entry name" value="Gfo/Idh/MocA-like_OxRdtase_N"/>
</dbReference>
<dbReference type="InterPro" id="IPR050984">
    <property type="entry name" value="Gfo/Idh/MocA_domain"/>
</dbReference>
<feature type="domain" description="Gfo/Idh/MocA-like oxidoreductase N-terminal" evidence="3">
    <location>
        <begin position="5"/>
        <end position="119"/>
    </location>
</feature>
<keyword evidence="2" id="KW-0560">Oxidoreductase</keyword>
<evidence type="ECO:0000259" key="3">
    <source>
        <dbReference type="Pfam" id="PF01408"/>
    </source>
</evidence>
<protein>
    <submittedName>
        <fullName evidence="6">Gfo/Idh/MocA family oxidoreductase</fullName>
    </submittedName>
</protein>
<evidence type="ECO:0000313" key="7">
    <source>
        <dbReference type="Proteomes" id="UP001167831"/>
    </source>
</evidence>
<proteinExistence type="inferred from homology"/>
<evidence type="ECO:0000313" key="6">
    <source>
        <dbReference type="EMBL" id="MDN0024963.1"/>
    </source>
</evidence>
<dbReference type="EMBL" id="JAUEIF010000003">
    <property type="protein sequence ID" value="MDN0024963.1"/>
    <property type="molecule type" value="Genomic_DNA"/>
</dbReference>
<dbReference type="InterPro" id="IPR036291">
    <property type="entry name" value="NAD(P)-bd_dom_sf"/>
</dbReference>
<organism evidence="6 8">
    <name type="scientific">Leyella lascolaii</name>
    <dbReference type="NCBI Taxonomy" id="1776379"/>
    <lineage>
        <taxon>Bacteria</taxon>
        <taxon>Pseudomonadati</taxon>
        <taxon>Bacteroidota</taxon>
        <taxon>Bacteroidia</taxon>
        <taxon>Bacteroidales</taxon>
        <taxon>Prevotellaceae</taxon>
        <taxon>Leyella</taxon>
    </lineage>
</organism>
<evidence type="ECO:0000256" key="1">
    <source>
        <dbReference type="ARBA" id="ARBA00010928"/>
    </source>
</evidence>
<evidence type="ECO:0000256" key="2">
    <source>
        <dbReference type="ARBA" id="ARBA00023002"/>
    </source>
</evidence>
<dbReference type="Pfam" id="PF01408">
    <property type="entry name" value="GFO_IDH_MocA"/>
    <property type="match status" value="1"/>
</dbReference>
<dbReference type="SUPFAM" id="SSF55347">
    <property type="entry name" value="Glyceraldehyde-3-phosphate dehydrogenase-like, C-terminal domain"/>
    <property type="match status" value="1"/>
</dbReference>
<evidence type="ECO:0000259" key="4">
    <source>
        <dbReference type="Pfam" id="PF22725"/>
    </source>
</evidence>
<reference evidence="6" key="1">
    <citation type="submission" date="2023-06" db="EMBL/GenBank/DDBJ databases">
        <authorList>
            <person name="Zeman M."/>
            <person name="Kubasova T."/>
            <person name="Jahodarova E."/>
            <person name="Nykrynova M."/>
            <person name="Rychlik I."/>
        </authorList>
    </citation>
    <scope>NUCLEOTIDE SEQUENCE</scope>
    <source>
        <strain evidence="6">ET15</strain>
        <strain evidence="5">ET37</strain>
    </source>
</reference>
<dbReference type="GO" id="GO:0000166">
    <property type="term" value="F:nucleotide binding"/>
    <property type="evidence" value="ECO:0007669"/>
    <property type="project" value="InterPro"/>
</dbReference>
<evidence type="ECO:0000313" key="8">
    <source>
        <dbReference type="Proteomes" id="UP001168478"/>
    </source>
</evidence>
<dbReference type="Proteomes" id="UP001167831">
    <property type="component" value="Unassembled WGS sequence"/>
</dbReference>